<dbReference type="EMBL" id="VOLT01000001">
    <property type="protein sequence ID" value="TWX71807.1"/>
    <property type="molecule type" value="Genomic_DNA"/>
</dbReference>
<comment type="caution">
    <text evidence="1">The sequence shown here is derived from an EMBL/GenBank/DDBJ whole genome shotgun (WGS) entry which is preliminary data.</text>
</comment>
<protein>
    <submittedName>
        <fullName evidence="1">DUF2971 domain-containing protein</fullName>
    </submittedName>
</protein>
<evidence type="ECO:0000313" key="1">
    <source>
        <dbReference type="EMBL" id="TWX71807.1"/>
    </source>
</evidence>
<name>A0A5C6QSL4_9GAMM</name>
<evidence type="ECO:0000313" key="2">
    <source>
        <dbReference type="Proteomes" id="UP000321822"/>
    </source>
</evidence>
<gene>
    <name evidence="1" type="ORF">ESZ36_00825</name>
</gene>
<sequence length="273" mass="32146">MLNIPKDKYLCKFATLNKNIINSIYENNLWHARVDTLNDPFEFYFNFIKELPNSTDDLCKLMNDSNYWVKPHLIVQEREAAIQLLALSKENELRSGIINKLIEHEKLLKRQMQTLCVCSLSEAYDEPLMWSHYSDGMRGVCLMFDKDELKRSSLEFEKVEYGNTPPKIDFFDRYIKHKNNEEMELGKFLLTKHTGWTYEKEFRSVSFKVNDNIDQLGFLKKLKKNSLKAIIMGSKISQVDKTLLITLSEKFGFELYIAKANTEDYSVDIKEFK</sequence>
<organism evidence="1 2">
    <name type="scientific">Colwellia demingiae</name>
    <dbReference type="NCBI Taxonomy" id="89401"/>
    <lineage>
        <taxon>Bacteria</taxon>
        <taxon>Pseudomonadati</taxon>
        <taxon>Pseudomonadota</taxon>
        <taxon>Gammaproteobacteria</taxon>
        <taxon>Alteromonadales</taxon>
        <taxon>Colwelliaceae</taxon>
        <taxon>Colwellia</taxon>
    </lineage>
</organism>
<proteinExistence type="predicted"/>
<dbReference type="Proteomes" id="UP000321822">
    <property type="component" value="Unassembled WGS sequence"/>
</dbReference>
<dbReference type="Pfam" id="PF11185">
    <property type="entry name" value="DUF2971"/>
    <property type="match status" value="1"/>
</dbReference>
<dbReference type="OrthoDB" id="4119964at2"/>
<dbReference type="AlphaFoldDB" id="A0A5C6QSL4"/>
<dbReference type="InterPro" id="IPR021352">
    <property type="entry name" value="DUF2971"/>
</dbReference>
<reference evidence="1 2" key="1">
    <citation type="submission" date="2019-07" db="EMBL/GenBank/DDBJ databases">
        <title>Genomes of sea-ice associated Colwellia species.</title>
        <authorList>
            <person name="Bowman J.P."/>
        </authorList>
    </citation>
    <scope>NUCLEOTIDE SEQUENCE [LARGE SCALE GENOMIC DNA]</scope>
    <source>
        <strain evidence="1 2">ACAM 459</strain>
    </source>
</reference>
<keyword evidence="2" id="KW-1185">Reference proteome</keyword>
<accession>A0A5C6QSL4</accession>